<dbReference type="NCBIfam" id="TIGR00813">
    <property type="entry name" value="sss"/>
    <property type="match status" value="1"/>
</dbReference>
<feature type="transmembrane region" description="Helical" evidence="12">
    <location>
        <begin position="386"/>
        <end position="403"/>
    </location>
</feature>
<dbReference type="PANTHER" id="PTHR42985">
    <property type="entry name" value="SODIUM-COUPLED MONOCARBOXYLATE TRANSPORTER"/>
    <property type="match status" value="1"/>
</dbReference>
<organism evidence="14 15">
    <name type="scientific">Pseudogemmatithrix spongiicola</name>
    <dbReference type="NCBI Taxonomy" id="3062599"/>
    <lineage>
        <taxon>Bacteria</taxon>
        <taxon>Pseudomonadati</taxon>
        <taxon>Gemmatimonadota</taxon>
        <taxon>Gemmatimonadia</taxon>
        <taxon>Gemmatimonadales</taxon>
        <taxon>Gemmatimonadaceae</taxon>
        <taxon>Pseudogemmatithrix</taxon>
    </lineage>
</organism>
<feature type="transmembrane region" description="Helical" evidence="12">
    <location>
        <begin position="480"/>
        <end position="500"/>
    </location>
</feature>
<dbReference type="KEGG" id="pspc:Strain318_001871"/>
<evidence type="ECO:0000256" key="6">
    <source>
        <dbReference type="ARBA" id="ARBA00022989"/>
    </source>
</evidence>
<evidence type="ECO:0000256" key="10">
    <source>
        <dbReference type="ARBA" id="ARBA00023201"/>
    </source>
</evidence>
<feature type="transmembrane region" description="Helical" evidence="12">
    <location>
        <begin position="409"/>
        <end position="433"/>
    </location>
</feature>
<evidence type="ECO:0000256" key="11">
    <source>
        <dbReference type="RuleBase" id="RU362091"/>
    </source>
</evidence>
<dbReference type="InterPro" id="IPR051163">
    <property type="entry name" value="Sodium:Solute_Symporter_SSF"/>
</dbReference>
<feature type="transmembrane region" description="Helical" evidence="12">
    <location>
        <begin position="54"/>
        <end position="77"/>
    </location>
</feature>
<sequence>MPTSVPSTAAAFTALDWLVLVLYLVATSAIGVWLGRGQKDAKDYFVAGGEIPWWAVLFSIVATETSALTFISIPGLAYLGDFTFLQVATGYLLGRIVVAYTLLPRYFEGNLVTAYALLERRFGLATRRLASVTFMVTRAFGDSVRLFATSIPVALILGGVLPPEWTAPGAILVLSVFTLYYTYHGGIRAVVWTDVIQTGVYLLGGVGALYLIGRGVDGGWARIVADADAAGKLRLFDLSLGLDKPHTLAAGLLGGAFLAMASHGADQIIVQRLLTANSLRDARRALIGSGVAVILQFAMFLTIGLGLWALYEARTFSAPDRIFPTFIIEGMPPGMTGVVIAAILAAAMSTVSGSLNALAAATLHDIWTPLKGVPDDRTALRLSRRFTLLWGAILVGGALLYRAEGTPVVVIALSIASFTYGGLLGGFFLALLWPRAIQRDAITGMGVGIFVMSIVVFAGRLSAAFPALAGPLAPVTGIAWPWFVLIGTAVTLGTGILSSFTHAAAPRAS</sequence>
<keyword evidence="10" id="KW-0739">Sodium transport</keyword>
<proteinExistence type="inferred from homology"/>
<dbReference type="PANTHER" id="PTHR42985:SF47">
    <property type="entry name" value="INTEGRAL MEMBRANE TRANSPORT PROTEIN"/>
    <property type="match status" value="1"/>
</dbReference>
<dbReference type="RefSeq" id="WP_367885455.1">
    <property type="nucleotide sequence ID" value="NZ_CP130612.1"/>
</dbReference>
<evidence type="ECO:0000256" key="7">
    <source>
        <dbReference type="ARBA" id="ARBA00023053"/>
    </source>
</evidence>
<keyword evidence="8" id="KW-0406">Ion transport</keyword>
<dbReference type="GO" id="GO:0005886">
    <property type="term" value="C:plasma membrane"/>
    <property type="evidence" value="ECO:0007669"/>
    <property type="project" value="UniProtKB-SubCell"/>
</dbReference>
<evidence type="ECO:0000256" key="3">
    <source>
        <dbReference type="ARBA" id="ARBA00022448"/>
    </source>
</evidence>
<dbReference type="AlphaFoldDB" id="A0AA49K1G1"/>
<evidence type="ECO:0000256" key="12">
    <source>
        <dbReference type="SAM" id="Phobius"/>
    </source>
</evidence>
<protein>
    <submittedName>
        <fullName evidence="14">Sodium:solute symporter</fullName>
    </submittedName>
</protein>
<feature type="transmembrane region" description="Helical" evidence="12">
    <location>
        <begin position="286"/>
        <end position="311"/>
    </location>
</feature>
<dbReference type="Gene3D" id="1.20.1730.10">
    <property type="entry name" value="Sodium/glucose cotransporter"/>
    <property type="match status" value="1"/>
</dbReference>
<accession>A0AA49K1G1</accession>
<dbReference type="EMBL" id="CP130612">
    <property type="protein sequence ID" value="WKW12576.1"/>
    <property type="molecule type" value="Genomic_DNA"/>
</dbReference>
<dbReference type="InterPro" id="IPR001734">
    <property type="entry name" value="Na/solute_symporter"/>
</dbReference>
<evidence type="ECO:0000313" key="15">
    <source>
        <dbReference type="Proteomes" id="UP001229955"/>
    </source>
</evidence>
<reference evidence="14" key="1">
    <citation type="submission" date="2023-07" db="EMBL/GenBank/DDBJ databases">
        <authorList>
            <person name="Haufschild T."/>
            <person name="Kallscheuer N."/>
            <person name="Hammer J."/>
            <person name="Kohn T."/>
            <person name="Kabuu M."/>
            <person name="Jogler M."/>
            <person name="Wohfarth N."/>
            <person name="Heuer A."/>
            <person name="Rohde M."/>
            <person name="van Teeseling M.C.F."/>
            <person name="Jogler C."/>
        </authorList>
    </citation>
    <scope>NUCLEOTIDE SEQUENCE</scope>
    <source>
        <strain evidence="13">Strain 138</strain>
        <strain evidence="14">Strain 318</strain>
    </source>
</reference>
<name>A0AA49K1G1_9BACT</name>
<keyword evidence="15" id="KW-1185">Reference proteome</keyword>
<dbReference type="Pfam" id="PF00474">
    <property type="entry name" value="SSF"/>
    <property type="match status" value="1"/>
</dbReference>
<feature type="transmembrane region" description="Helical" evidence="12">
    <location>
        <begin position="190"/>
        <end position="212"/>
    </location>
</feature>
<evidence type="ECO:0000256" key="8">
    <source>
        <dbReference type="ARBA" id="ARBA00023065"/>
    </source>
</evidence>
<evidence type="ECO:0000256" key="4">
    <source>
        <dbReference type="ARBA" id="ARBA00022475"/>
    </source>
</evidence>
<accession>A0AA49JV76</accession>
<evidence type="ECO:0000313" key="13">
    <source>
        <dbReference type="EMBL" id="WKW12576.1"/>
    </source>
</evidence>
<dbReference type="EMBL" id="CP130613">
    <property type="protein sequence ID" value="WKW15483.1"/>
    <property type="molecule type" value="Genomic_DNA"/>
</dbReference>
<comment type="similarity">
    <text evidence="2 11">Belongs to the sodium:solute symporter (SSF) (TC 2.A.21) family.</text>
</comment>
<dbReference type="GO" id="GO:0006814">
    <property type="term" value="P:sodium ion transport"/>
    <property type="evidence" value="ECO:0007669"/>
    <property type="project" value="UniProtKB-KW"/>
</dbReference>
<feature type="transmembrane region" description="Helical" evidence="12">
    <location>
        <begin position="165"/>
        <end position="183"/>
    </location>
</feature>
<dbReference type="GO" id="GO:0015293">
    <property type="term" value="F:symporter activity"/>
    <property type="evidence" value="ECO:0007669"/>
    <property type="project" value="TreeGrafter"/>
</dbReference>
<dbReference type="Proteomes" id="UP001229955">
    <property type="component" value="Chromosome"/>
</dbReference>
<keyword evidence="7" id="KW-0915">Sodium</keyword>
<feature type="transmembrane region" description="Helical" evidence="12">
    <location>
        <begin position="331"/>
        <end position="351"/>
    </location>
</feature>
<keyword evidence="3" id="KW-0813">Transport</keyword>
<keyword evidence="5 12" id="KW-0812">Transmembrane</keyword>
<evidence type="ECO:0000256" key="5">
    <source>
        <dbReference type="ARBA" id="ARBA00022692"/>
    </source>
</evidence>
<feature type="transmembrane region" description="Helical" evidence="12">
    <location>
        <begin position="139"/>
        <end position="159"/>
    </location>
</feature>
<evidence type="ECO:0000313" key="14">
    <source>
        <dbReference type="EMBL" id="WKW15483.1"/>
    </source>
</evidence>
<evidence type="ECO:0000256" key="2">
    <source>
        <dbReference type="ARBA" id="ARBA00006434"/>
    </source>
</evidence>
<keyword evidence="6 12" id="KW-1133">Transmembrane helix</keyword>
<evidence type="ECO:0000256" key="9">
    <source>
        <dbReference type="ARBA" id="ARBA00023136"/>
    </source>
</evidence>
<gene>
    <name evidence="13" type="ORF">Strain138_001872</name>
    <name evidence="14" type="ORF">Strain318_001871</name>
</gene>
<feature type="transmembrane region" description="Helical" evidence="12">
    <location>
        <begin position="12"/>
        <end position="34"/>
    </location>
</feature>
<comment type="subcellular location">
    <subcellularLocation>
        <location evidence="1">Cell membrane</location>
        <topology evidence="1">Multi-pass membrane protein</topology>
    </subcellularLocation>
</comment>
<evidence type="ECO:0000256" key="1">
    <source>
        <dbReference type="ARBA" id="ARBA00004651"/>
    </source>
</evidence>
<keyword evidence="9 12" id="KW-0472">Membrane</keyword>
<dbReference type="CDD" id="cd11493">
    <property type="entry name" value="SLC5sbd_NIS-like_u1"/>
    <property type="match status" value="1"/>
</dbReference>
<feature type="transmembrane region" description="Helical" evidence="12">
    <location>
        <begin position="97"/>
        <end position="118"/>
    </location>
</feature>
<dbReference type="PROSITE" id="PS50283">
    <property type="entry name" value="NA_SOLUT_SYMP_3"/>
    <property type="match status" value="1"/>
</dbReference>
<dbReference type="InterPro" id="IPR038377">
    <property type="entry name" value="Na/Glc_symporter_sf"/>
</dbReference>
<keyword evidence="4" id="KW-1003">Cell membrane</keyword>
<feature type="transmembrane region" description="Helical" evidence="12">
    <location>
        <begin position="445"/>
        <end position="468"/>
    </location>
</feature>
<feature type="transmembrane region" description="Helical" evidence="12">
    <location>
        <begin position="246"/>
        <end position="265"/>
    </location>
</feature>